<dbReference type="Proteomes" id="UP000004750">
    <property type="component" value="Unassembled WGS sequence"/>
</dbReference>
<accession>G9ZHI7</accession>
<evidence type="ECO:0000313" key="2">
    <source>
        <dbReference type="EMBL" id="EHM52567.1"/>
    </source>
</evidence>
<feature type="region of interest" description="Disordered" evidence="1">
    <location>
        <begin position="21"/>
        <end position="40"/>
    </location>
</feature>
<evidence type="ECO:0000313" key="3">
    <source>
        <dbReference type="Proteomes" id="UP000004750"/>
    </source>
</evidence>
<comment type="caution">
    <text evidence="2">The sequence shown here is derived from an EMBL/GenBank/DDBJ whole genome shotgun (WGS) entry which is preliminary data.</text>
</comment>
<protein>
    <submittedName>
        <fullName evidence="2">Uncharacterized protein</fullName>
    </submittedName>
</protein>
<sequence length="40" mass="4255">MSNGFVGTYCRRDDRAAVRSLDKIPTGDDGKAAVPTGDKI</sequence>
<reference evidence="2 3" key="1">
    <citation type="submission" date="2011-08" db="EMBL/GenBank/DDBJ databases">
        <authorList>
            <person name="Weinstock G."/>
            <person name="Sodergren E."/>
            <person name="Clifton S."/>
            <person name="Fulton L."/>
            <person name="Fulton B."/>
            <person name="Courtney L."/>
            <person name="Fronick C."/>
            <person name="Harrison M."/>
            <person name="Strong C."/>
            <person name="Farmer C."/>
            <person name="Delahaunty K."/>
            <person name="Markovic C."/>
            <person name="Hall O."/>
            <person name="Minx P."/>
            <person name="Tomlinson C."/>
            <person name="Mitreva M."/>
            <person name="Hou S."/>
            <person name="Chen J."/>
            <person name="Wollam A."/>
            <person name="Pepin K.H."/>
            <person name="Johnson M."/>
            <person name="Bhonagiri V."/>
            <person name="Zhang X."/>
            <person name="Suruliraj S."/>
            <person name="Warren W."/>
            <person name="Chinwalla A."/>
            <person name="Mardis E.R."/>
            <person name="Wilson R.K."/>
        </authorList>
    </citation>
    <scope>NUCLEOTIDE SEQUENCE [LARGE SCALE GENOMIC DNA]</scope>
    <source>
        <strain evidence="2 3">F0432</strain>
    </source>
</reference>
<gene>
    <name evidence="2" type="ORF">HMPREF9080_02245</name>
</gene>
<dbReference type="EMBL" id="AGCM01000127">
    <property type="protein sequence ID" value="EHM52567.1"/>
    <property type="molecule type" value="Genomic_DNA"/>
</dbReference>
<organism evidence="2 3">
    <name type="scientific">Cardiobacterium valvarum F0432</name>
    <dbReference type="NCBI Taxonomy" id="797473"/>
    <lineage>
        <taxon>Bacteria</taxon>
        <taxon>Pseudomonadati</taxon>
        <taxon>Pseudomonadota</taxon>
        <taxon>Gammaproteobacteria</taxon>
        <taxon>Cardiobacteriales</taxon>
        <taxon>Cardiobacteriaceae</taxon>
        <taxon>Cardiobacterium</taxon>
    </lineage>
</organism>
<dbReference type="AlphaFoldDB" id="G9ZHI7"/>
<name>G9ZHI7_9GAMM</name>
<dbReference type="HOGENOM" id="CLU_3300807_0_0_6"/>
<evidence type="ECO:0000256" key="1">
    <source>
        <dbReference type="SAM" id="MobiDB-lite"/>
    </source>
</evidence>
<proteinExistence type="predicted"/>
<feature type="compositionally biased region" description="Basic and acidic residues" evidence="1">
    <location>
        <begin position="21"/>
        <end position="31"/>
    </location>
</feature>
<feature type="non-terminal residue" evidence="2">
    <location>
        <position position="40"/>
    </location>
</feature>